<dbReference type="Pfam" id="PF16186">
    <property type="entry name" value="Arm_3"/>
    <property type="match status" value="1"/>
</dbReference>
<keyword evidence="12" id="KW-1185">Reference proteome</keyword>
<evidence type="ECO:0000256" key="2">
    <source>
        <dbReference type="ARBA" id="ARBA00010394"/>
    </source>
</evidence>
<evidence type="ECO:0000313" key="12">
    <source>
        <dbReference type="Proteomes" id="UP001604277"/>
    </source>
</evidence>
<feature type="repeat" description="ARM" evidence="8">
    <location>
        <begin position="1380"/>
        <end position="1423"/>
    </location>
</feature>
<dbReference type="InterPro" id="IPR000225">
    <property type="entry name" value="Armadillo"/>
</dbReference>
<organism evidence="11 12">
    <name type="scientific">Forsythia ovata</name>
    <dbReference type="NCBI Taxonomy" id="205694"/>
    <lineage>
        <taxon>Eukaryota</taxon>
        <taxon>Viridiplantae</taxon>
        <taxon>Streptophyta</taxon>
        <taxon>Embryophyta</taxon>
        <taxon>Tracheophyta</taxon>
        <taxon>Spermatophyta</taxon>
        <taxon>Magnoliopsida</taxon>
        <taxon>eudicotyledons</taxon>
        <taxon>Gunneridae</taxon>
        <taxon>Pentapetalae</taxon>
        <taxon>asterids</taxon>
        <taxon>lamiids</taxon>
        <taxon>Lamiales</taxon>
        <taxon>Oleaceae</taxon>
        <taxon>Forsythieae</taxon>
        <taxon>Forsythia</taxon>
    </lineage>
</organism>
<dbReference type="Pfam" id="PF00514">
    <property type="entry name" value="Arm"/>
    <property type="match status" value="6"/>
</dbReference>
<dbReference type="Pfam" id="PF00931">
    <property type="entry name" value="NB-ARC"/>
    <property type="match status" value="1"/>
</dbReference>
<reference evidence="12" key="1">
    <citation type="submission" date="2024-07" db="EMBL/GenBank/DDBJ databases">
        <title>Two chromosome-level genome assemblies of Korean endemic species Abeliophyllum distichum and Forsythia ovata (Oleaceae).</title>
        <authorList>
            <person name="Jang H."/>
        </authorList>
    </citation>
    <scope>NUCLEOTIDE SEQUENCE [LARGE SCALE GENOMIC DNA]</scope>
</reference>
<dbReference type="InterPro" id="IPR036388">
    <property type="entry name" value="WH-like_DNA-bd_sf"/>
</dbReference>
<accession>A0ABD1PMJ2</accession>
<proteinExistence type="inferred from homology"/>
<evidence type="ECO:0000256" key="1">
    <source>
        <dbReference type="ARBA" id="ARBA00008894"/>
    </source>
</evidence>
<feature type="domain" description="AAA+ ATPase" evidence="10">
    <location>
        <begin position="173"/>
        <end position="346"/>
    </location>
</feature>
<dbReference type="Proteomes" id="UP001604277">
    <property type="component" value="Unassembled WGS sequence"/>
</dbReference>
<dbReference type="Gene3D" id="3.40.50.300">
    <property type="entry name" value="P-loop containing nucleotide triphosphate hydrolases"/>
    <property type="match status" value="1"/>
</dbReference>
<comment type="similarity">
    <text evidence="2">Belongs to the importin alpha family.</text>
</comment>
<dbReference type="Gene3D" id="1.25.10.10">
    <property type="entry name" value="Leucine-rich Repeat Variant"/>
    <property type="match status" value="1"/>
</dbReference>
<dbReference type="InterPro" id="IPR057135">
    <property type="entry name" value="At4g27190-like_LRR"/>
</dbReference>
<dbReference type="Gene3D" id="3.80.10.10">
    <property type="entry name" value="Ribonuclease Inhibitor"/>
    <property type="match status" value="3"/>
</dbReference>
<name>A0ABD1PMJ2_9LAMI</name>
<evidence type="ECO:0000256" key="8">
    <source>
        <dbReference type="PROSITE-ProRule" id="PRU00259"/>
    </source>
</evidence>
<dbReference type="GO" id="GO:0015031">
    <property type="term" value="P:protein transport"/>
    <property type="evidence" value="ECO:0007669"/>
    <property type="project" value="UniProtKB-KW"/>
</dbReference>
<dbReference type="EMBL" id="JBFOLJ010000018">
    <property type="protein sequence ID" value="KAL2464573.1"/>
    <property type="molecule type" value="Genomic_DNA"/>
</dbReference>
<dbReference type="InterPro" id="IPR011989">
    <property type="entry name" value="ARM-like"/>
</dbReference>
<keyword evidence="6" id="KW-0611">Plant defense</keyword>
<dbReference type="InterPro" id="IPR016024">
    <property type="entry name" value="ARM-type_fold"/>
</dbReference>
<keyword evidence="9" id="KW-0175">Coiled coil</keyword>
<dbReference type="Gene3D" id="1.10.10.10">
    <property type="entry name" value="Winged helix-like DNA-binding domain superfamily/Winged helix DNA-binding domain"/>
    <property type="match status" value="1"/>
</dbReference>
<dbReference type="Pfam" id="PF23247">
    <property type="entry name" value="LRR_RPS2"/>
    <property type="match status" value="3"/>
</dbReference>
<evidence type="ECO:0000259" key="10">
    <source>
        <dbReference type="SMART" id="SM00382"/>
    </source>
</evidence>
<dbReference type="SUPFAM" id="SSF48371">
    <property type="entry name" value="ARM repeat"/>
    <property type="match status" value="1"/>
</dbReference>
<dbReference type="SMART" id="SM00185">
    <property type="entry name" value="ARM"/>
    <property type="match status" value="8"/>
</dbReference>
<evidence type="ECO:0000256" key="9">
    <source>
        <dbReference type="SAM" id="Coils"/>
    </source>
</evidence>
<keyword evidence="7" id="KW-0653">Protein transport</keyword>
<dbReference type="InterPro" id="IPR002182">
    <property type="entry name" value="NB-ARC"/>
</dbReference>
<keyword evidence="4" id="KW-0433">Leucine-rich repeat</keyword>
<evidence type="ECO:0000256" key="6">
    <source>
        <dbReference type="ARBA" id="ARBA00022821"/>
    </source>
</evidence>
<dbReference type="SUPFAM" id="SSF52058">
    <property type="entry name" value="L domain-like"/>
    <property type="match status" value="2"/>
</dbReference>
<gene>
    <name evidence="11" type="ORF">Fot_52529</name>
</gene>
<keyword evidence="3" id="KW-0813">Transport</keyword>
<feature type="repeat" description="ARM" evidence="8">
    <location>
        <begin position="1423"/>
        <end position="1465"/>
    </location>
</feature>
<dbReference type="FunFam" id="1.25.10.10:FF:000009">
    <property type="entry name" value="Importin subunit alpha"/>
    <property type="match status" value="1"/>
</dbReference>
<dbReference type="InterPro" id="IPR032413">
    <property type="entry name" value="Arm_3"/>
</dbReference>
<dbReference type="InterPro" id="IPR027417">
    <property type="entry name" value="P-loop_NTPase"/>
</dbReference>
<dbReference type="PRINTS" id="PR00364">
    <property type="entry name" value="DISEASERSIST"/>
</dbReference>
<dbReference type="InterPro" id="IPR003593">
    <property type="entry name" value="AAA+_ATPase"/>
</dbReference>
<evidence type="ECO:0000256" key="5">
    <source>
        <dbReference type="ARBA" id="ARBA00022737"/>
    </source>
</evidence>
<dbReference type="SMART" id="SM00382">
    <property type="entry name" value="AAA"/>
    <property type="match status" value="1"/>
</dbReference>
<dbReference type="GO" id="GO:0006952">
    <property type="term" value="P:defense response"/>
    <property type="evidence" value="ECO:0007669"/>
    <property type="project" value="UniProtKB-KW"/>
</dbReference>
<dbReference type="Gene3D" id="1.10.8.430">
    <property type="entry name" value="Helical domain of apoptotic protease-activating factors"/>
    <property type="match status" value="1"/>
</dbReference>
<dbReference type="PANTHER" id="PTHR23316">
    <property type="entry name" value="IMPORTIN ALPHA"/>
    <property type="match status" value="1"/>
</dbReference>
<dbReference type="InterPro" id="IPR032675">
    <property type="entry name" value="LRR_dom_sf"/>
</dbReference>
<feature type="coiled-coil region" evidence="9">
    <location>
        <begin position="35"/>
        <end position="62"/>
    </location>
</feature>
<comment type="similarity">
    <text evidence="1">Belongs to the disease resistance NB-LRR family.</text>
</comment>
<dbReference type="PROSITE" id="PS50176">
    <property type="entry name" value="ARM_REPEAT"/>
    <property type="match status" value="2"/>
</dbReference>
<sequence>MAERIGFSIAGKLSEYAVDPILCQLKYFFCYNSIIQNLRNKVKDLENKRTEVQLRVDEANRNAEVIGPSISEWLLKVVDLKKEIDEVLNTTTSSEMQCLFNRCPNLKSRYLLSRKATKKIAEVDKLQVEGTFERVGYRTLPVHIPNLAPHYFAGFETRRLTKNTIMEALKDKDISIIGICGMPGVGKTTMANEIAHEVKVEKLFDEVVMAVVSQNQDINKIQDQLAEMLGLRIEEKTNNIVRSGRLRERLGGDDGKRILVILDDVWEEIDFGTLGIPSPDEEAWQLFKDTAGISDHATNVVGIAKEVADECGGLPLALVIVAKALKDRNVYAWRDALKQLQNSQVTDRVYSRIELSYNYLENDEHRSLLSLCSLFAEDESIPIETLVRYSRGLGLFQNTDTLSETRDRAYSIADNLKSRYLLLPGEDEEVKLHDLVRDFCLMVASKHKHGYLVKHADLKEWPENDIHESCSAISLTFNEFYKLPSGLKYENLRLLRVLCNWRLWISRRQNISKEFFKCMKELRVVEFNWMSIQIPSSIQLLTGLRTLCFDCCVLESEISVIGSLKKLEILTFYYTCLNVDFPSEIAELSNLRSLDLRFKKGPCPLPRGILLGMKKLEELYLGDYFETRDEEQRYIIKEVSSLTCLSTFQISTDDTQFLMQILQALHFEKLERFQIIGTEEKGLSTKNNHVTKSLSLLEGIDGSKLLQPVINSVMRRTEHLQIDKVNVVKNLANELDEDGIINLKTLRLSNGGLEYLIDTTKSIPTGTFSKLELLELEHLPDLTQICNGNLSRMEHFGRGVSEPQLFCKLKNLYICECDEIRSMFSETVAKCMVNLQFLYIVSCWQLEEVVSTDTTDNEVSDMLGFPKLKEITLPNLEKLDIISLGCTVKLLYDERNIRSLHKLRQLAVEDLGDVSELFNFEGLSDTQDNVENVLGQLRSLELEFLPKLVHITRLVPKGIRVLQNLTLLVVRNCDSLRYLFSPSMANSLVALETLRVESCDTMEGIIGSEDETSEDDMIEFPNLKDLMLIVKSSFFETLFKQVKLPNLEKLNIGGLDRTVKMLYEETQIKYLHKLRHMSVELCDNMSILFDFEGLTVTEDQEESVLGRLEFLQLRELPKLVHIMRMVPKGIRLFQNLTSLQVSECGKLRYLFSPSTANSLVALQSLDVFKCETIEEIIGREGEECTSGSEIEMVEEGMMSGQIEFPKLSSLKLTSLERFRMFCSQNCDLVFPSLVKLFIEDCPGMEEWFLFGPNHKKIQIGPHDFEHTCDSSDDAGKMSLRPNVKEEVRDNRYIVAEICKNRREESLQKKLCEGLQGNQQFAIPVEATTSIDKKVEFENLRAMVDGVWSDDSIRQLDATTKFRKLLSRERISIIQKVIQAGVVPRFVAFLMREEFPQLQFEAARAITNIAFGKSKNIKILIDHGAVPTFVKLVDSSSDNVREQAVWALGNVASDSPKYRDLVLGHGALAPLLSQLNERSQLSMLRIATWTLSLFYRNDPQPAFEQIRPALPILQQHVQYSSDEQVLTDACWALSYLCDGTTDKIQAVIDSGVCPRLVELLLHPSPSVLLPALRTVGNIVNGDDIQTQYIISYNALPCLLNLLTGSHENKIKKDACWVISNITAGNREQIQAVIEANIIEFDVKKKAARAISNATLRGTYEQIKYLVNQQCIKPLCDLLVCPDPSFVRVCLRGLEKILKVGEAEKHLGDSNIFAQMIDDAQGLEKIKILQSHDDIRISHVALRILERNWL</sequence>
<protein>
    <submittedName>
        <fullName evidence="11">Disease resistance protein</fullName>
    </submittedName>
</protein>
<dbReference type="SUPFAM" id="SSF52047">
    <property type="entry name" value="RNI-like"/>
    <property type="match status" value="1"/>
</dbReference>
<dbReference type="GO" id="GO:0005634">
    <property type="term" value="C:nucleus"/>
    <property type="evidence" value="ECO:0007669"/>
    <property type="project" value="UniProtKB-ARBA"/>
</dbReference>
<evidence type="ECO:0000256" key="3">
    <source>
        <dbReference type="ARBA" id="ARBA00022448"/>
    </source>
</evidence>
<evidence type="ECO:0000256" key="7">
    <source>
        <dbReference type="ARBA" id="ARBA00022927"/>
    </source>
</evidence>
<evidence type="ECO:0000313" key="11">
    <source>
        <dbReference type="EMBL" id="KAL2464573.1"/>
    </source>
</evidence>
<dbReference type="SUPFAM" id="SSF52540">
    <property type="entry name" value="P-loop containing nucleoside triphosphate hydrolases"/>
    <property type="match status" value="1"/>
</dbReference>
<comment type="caution">
    <text evidence="11">The sequence shown here is derived from an EMBL/GenBank/DDBJ whole genome shotgun (WGS) entry which is preliminary data.</text>
</comment>
<keyword evidence="5" id="KW-0677">Repeat</keyword>
<dbReference type="InterPro" id="IPR042197">
    <property type="entry name" value="Apaf_helical"/>
</dbReference>
<evidence type="ECO:0000256" key="4">
    <source>
        <dbReference type="ARBA" id="ARBA00022614"/>
    </source>
</evidence>